<dbReference type="AlphaFoldDB" id="A0A287D074"/>
<accession>A0A287D074</accession>
<dbReference type="GeneTree" id="ENSGT00940000158202"/>
<dbReference type="Proteomes" id="UP000005215">
    <property type="component" value="Unassembled WGS sequence"/>
</dbReference>
<keyword evidence="3" id="KW-1185">Reference proteome</keyword>
<protein>
    <submittedName>
        <fullName evidence="2">Trafficking kinesin protein 2</fullName>
    </submittedName>
</protein>
<gene>
    <name evidence="2" type="primary">TRAK2</name>
</gene>
<reference evidence="2" key="3">
    <citation type="submission" date="2025-09" db="UniProtKB">
        <authorList>
            <consortium name="Ensembl"/>
        </authorList>
    </citation>
    <scope>IDENTIFICATION</scope>
</reference>
<dbReference type="Ensembl" id="ENSSTOT00000035352.1">
    <property type="protein sequence ID" value="ENSSTOP00000026894.1"/>
    <property type="gene ID" value="ENSSTOG00000002930.3"/>
</dbReference>
<proteinExistence type="predicted"/>
<feature type="compositionally biased region" description="Polar residues" evidence="1">
    <location>
        <begin position="1"/>
        <end position="21"/>
    </location>
</feature>
<dbReference type="EMBL" id="AGTP01099843">
    <property type="status" value="NOT_ANNOTATED_CDS"/>
    <property type="molecule type" value="Genomic_DNA"/>
</dbReference>
<feature type="region of interest" description="Disordered" evidence="1">
    <location>
        <begin position="1"/>
        <end position="27"/>
    </location>
</feature>
<organism evidence="2 3">
    <name type="scientific">Ictidomys tridecemlineatus</name>
    <name type="common">Thirteen-lined ground squirrel</name>
    <name type="synonym">Spermophilus tridecemlineatus</name>
    <dbReference type="NCBI Taxonomy" id="43179"/>
    <lineage>
        <taxon>Eukaryota</taxon>
        <taxon>Metazoa</taxon>
        <taxon>Chordata</taxon>
        <taxon>Craniata</taxon>
        <taxon>Vertebrata</taxon>
        <taxon>Euteleostomi</taxon>
        <taxon>Mammalia</taxon>
        <taxon>Eutheria</taxon>
        <taxon>Euarchontoglires</taxon>
        <taxon>Glires</taxon>
        <taxon>Rodentia</taxon>
        <taxon>Sciuromorpha</taxon>
        <taxon>Sciuridae</taxon>
        <taxon>Xerinae</taxon>
        <taxon>Marmotini</taxon>
        <taxon>Ictidomys</taxon>
    </lineage>
</organism>
<evidence type="ECO:0000313" key="2">
    <source>
        <dbReference type="Ensembl" id="ENSSTOP00000026894.1"/>
    </source>
</evidence>
<name>A0A287D074_ICTTR</name>
<evidence type="ECO:0000313" key="3">
    <source>
        <dbReference type="Proteomes" id="UP000005215"/>
    </source>
</evidence>
<evidence type="ECO:0000256" key="1">
    <source>
        <dbReference type="SAM" id="MobiDB-lite"/>
    </source>
</evidence>
<reference evidence="2" key="2">
    <citation type="submission" date="2025-08" db="UniProtKB">
        <authorList>
            <consortium name="Ensembl"/>
        </authorList>
    </citation>
    <scope>IDENTIFICATION</scope>
</reference>
<dbReference type="EMBL" id="AGTP01099844">
    <property type="status" value="NOT_ANNOTATED_CDS"/>
    <property type="molecule type" value="Genomic_DNA"/>
</dbReference>
<sequence>MSQSQNAIFTSPTGEENLMSSNHRDSESITVLGTDRVEQMTKTYNDIDMVTH</sequence>
<reference evidence="3" key="1">
    <citation type="submission" date="2011-11" db="EMBL/GenBank/DDBJ databases">
        <title>The Draft Genome of Spermophilus tridecemlineatus.</title>
        <authorList>
            <consortium name="The Broad Institute Genome Assembly &amp; Analysis Group"/>
            <consortium name="Computational R&amp;D Group"/>
            <consortium name="and Sequencing Platform"/>
            <person name="Di Palma F."/>
            <person name="Alfoldi J."/>
            <person name="Johnson J."/>
            <person name="Berlin A."/>
            <person name="Gnerre S."/>
            <person name="Jaffe D."/>
            <person name="MacCallum I."/>
            <person name="Young S."/>
            <person name="Walker B.J."/>
            <person name="Lindblad-Toh K."/>
        </authorList>
    </citation>
    <scope>NUCLEOTIDE SEQUENCE [LARGE SCALE GENOMIC DNA]</scope>
</reference>